<dbReference type="EMBL" id="CASHTH010001583">
    <property type="protein sequence ID" value="CAI8017013.1"/>
    <property type="molecule type" value="Genomic_DNA"/>
</dbReference>
<dbReference type="Proteomes" id="UP001174909">
    <property type="component" value="Unassembled WGS sequence"/>
</dbReference>
<keyword evidence="2" id="KW-1185">Reference proteome</keyword>
<evidence type="ECO:0000313" key="1">
    <source>
        <dbReference type="EMBL" id="CAI8017013.1"/>
    </source>
</evidence>
<protein>
    <submittedName>
        <fullName evidence="1">Uncharacterized protein</fullName>
    </submittedName>
</protein>
<sequence length="56" mass="6458">MLQFESSDELDLVDFGDSEECVRESIIHLNIDESDELFLLAIRRNDAAVTEKMLNQ</sequence>
<proteinExistence type="predicted"/>
<gene>
    <name evidence="1" type="ORF">GBAR_LOCUS10381</name>
</gene>
<dbReference type="AlphaFoldDB" id="A0AA35RUB0"/>
<reference evidence="1" key="1">
    <citation type="submission" date="2023-03" db="EMBL/GenBank/DDBJ databases">
        <authorList>
            <person name="Steffen K."/>
            <person name="Cardenas P."/>
        </authorList>
    </citation>
    <scope>NUCLEOTIDE SEQUENCE</scope>
</reference>
<organism evidence="1 2">
    <name type="scientific">Geodia barretti</name>
    <name type="common">Barrett's horny sponge</name>
    <dbReference type="NCBI Taxonomy" id="519541"/>
    <lineage>
        <taxon>Eukaryota</taxon>
        <taxon>Metazoa</taxon>
        <taxon>Porifera</taxon>
        <taxon>Demospongiae</taxon>
        <taxon>Heteroscleromorpha</taxon>
        <taxon>Tetractinellida</taxon>
        <taxon>Astrophorina</taxon>
        <taxon>Geodiidae</taxon>
        <taxon>Geodia</taxon>
    </lineage>
</organism>
<comment type="caution">
    <text evidence="1">The sequence shown here is derived from an EMBL/GenBank/DDBJ whole genome shotgun (WGS) entry which is preliminary data.</text>
</comment>
<accession>A0AA35RUB0</accession>
<feature type="non-terminal residue" evidence="1">
    <location>
        <position position="56"/>
    </location>
</feature>
<evidence type="ECO:0000313" key="2">
    <source>
        <dbReference type="Proteomes" id="UP001174909"/>
    </source>
</evidence>
<name>A0AA35RUB0_GEOBA</name>